<dbReference type="AlphaFoldDB" id="A0A9D1QI68"/>
<accession>A0A9D1QI68</accession>
<dbReference type="InterPro" id="IPR019734">
    <property type="entry name" value="TPR_rpt"/>
</dbReference>
<dbReference type="SUPFAM" id="SSF48452">
    <property type="entry name" value="TPR-like"/>
    <property type="match status" value="1"/>
</dbReference>
<dbReference type="PROSITE" id="PS50005">
    <property type="entry name" value="TPR"/>
    <property type="match status" value="1"/>
</dbReference>
<proteinExistence type="predicted"/>
<evidence type="ECO:0008006" key="4">
    <source>
        <dbReference type="Google" id="ProtNLM"/>
    </source>
</evidence>
<feature type="repeat" description="TPR" evidence="1">
    <location>
        <begin position="14"/>
        <end position="47"/>
    </location>
</feature>
<reference evidence="2" key="1">
    <citation type="journal article" date="2021" name="PeerJ">
        <title>Extensive microbial diversity within the chicken gut microbiome revealed by metagenomics and culture.</title>
        <authorList>
            <person name="Gilroy R."/>
            <person name="Ravi A."/>
            <person name="Getino M."/>
            <person name="Pursley I."/>
            <person name="Horton D.L."/>
            <person name="Alikhan N.F."/>
            <person name="Baker D."/>
            <person name="Gharbi K."/>
            <person name="Hall N."/>
            <person name="Watson M."/>
            <person name="Adriaenssens E.M."/>
            <person name="Foster-Nyarko E."/>
            <person name="Jarju S."/>
            <person name="Secka A."/>
            <person name="Antonio M."/>
            <person name="Oren A."/>
            <person name="Chaudhuri R.R."/>
            <person name="La Ragione R."/>
            <person name="Hildebrand F."/>
            <person name="Pallen M.J."/>
        </authorList>
    </citation>
    <scope>NUCLEOTIDE SEQUENCE</scope>
    <source>
        <strain evidence="2">ChiHjej13B12-752</strain>
    </source>
</reference>
<dbReference type="EMBL" id="DXHR01000018">
    <property type="protein sequence ID" value="HIW12642.1"/>
    <property type="molecule type" value="Genomic_DNA"/>
</dbReference>
<organism evidence="2 3">
    <name type="scientific">Candidatus Salinicoccus stercoripullorum</name>
    <dbReference type="NCBI Taxonomy" id="2838756"/>
    <lineage>
        <taxon>Bacteria</taxon>
        <taxon>Bacillati</taxon>
        <taxon>Bacillota</taxon>
        <taxon>Bacilli</taxon>
        <taxon>Bacillales</taxon>
        <taxon>Staphylococcaceae</taxon>
        <taxon>Salinicoccus</taxon>
    </lineage>
</organism>
<comment type="caution">
    <text evidence="2">The sequence shown here is derived from an EMBL/GenBank/DDBJ whole genome shotgun (WGS) entry which is preliminary data.</text>
</comment>
<reference evidence="2" key="2">
    <citation type="submission" date="2021-04" db="EMBL/GenBank/DDBJ databases">
        <authorList>
            <person name="Gilroy R."/>
        </authorList>
    </citation>
    <scope>NUCLEOTIDE SEQUENCE</scope>
    <source>
        <strain evidence="2">ChiHjej13B12-752</strain>
    </source>
</reference>
<gene>
    <name evidence="2" type="ORF">H9891_05720</name>
</gene>
<protein>
    <recommendedName>
        <fullName evidence="4">Tetratricopeptide repeat protein</fullName>
    </recommendedName>
</protein>
<dbReference type="Proteomes" id="UP000823989">
    <property type="component" value="Unassembled WGS sequence"/>
</dbReference>
<dbReference type="InterPro" id="IPR011990">
    <property type="entry name" value="TPR-like_helical_dom_sf"/>
</dbReference>
<sequence length="474" mass="55945">MNDNRKVIPFNQDGEFHFNQGMKKSGQNNKHDALRSFQKAIELEGNNLAYLSQYAYLLAEVGRGAEAEHILINEFIQHRYDAEFYFILSQLYIIMNDPNKAFLFGVQYVKHEPDSGYDEELENMFEVSIDDEEEVEKEADRFTGQHLFQHLFMNARIEEALEFLSTLPLEIQEEREFRNMKAMGSLFLNRYEEAHALLEQLLKEDWTDMHALSHMTLLYYHTGETGKYHDFLKKMEVVQPLDDDARFKVGLVLNFLKKYERSYELLYPLYKKQAFVSFQLLHALSHSSYHMGDRAEAEMFWEKMQLFHNVDEAYSPWKKDEAAKRITDLEMKYLKNDDAYMRLLGIYRIYNVKPRDAILGHGVWDTIESLDDYEKLYISHLFQGLNLVRLGRMHQGLEALRAAGYTGEEDQLAWIETFHDLYDKKEDVEDTGALAAATLHFHKRDRKMTKKALVEAFDTTLYRLNKAIDKIRHI</sequence>
<evidence type="ECO:0000256" key="1">
    <source>
        <dbReference type="PROSITE-ProRule" id="PRU00339"/>
    </source>
</evidence>
<name>A0A9D1QI68_9STAP</name>
<evidence type="ECO:0000313" key="2">
    <source>
        <dbReference type="EMBL" id="HIW12642.1"/>
    </source>
</evidence>
<keyword evidence="1" id="KW-0802">TPR repeat</keyword>
<dbReference type="Gene3D" id="1.25.40.10">
    <property type="entry name" value="Tetratricopeptide repeat domain"/>
    <property type="match status" value="2"/>
</dbReference>
<evidence type="ECO:0000313" key="3">
    <source>
        <dbReference type="Proteomes" id="UP000823989"/>
    </source>
</evidence>